<proteinExistence type="predicted"/>
<feature type="DNA-binding region" description="OmpR/PhoB-type" evidence="2">
    <location>
        <begin position="1"/>
        <end position="94"/>
    </location>
</feature>
<feature type="domain" description="OmpR/PhoB-type" evidence="3">
    <location>
        <begin position="1"/>
        <end position="94"/>
    </location>
</feature>
<dbReference type="InterPro" id="IPR016032">
    <property type="entry name" value="Sig_transdc_resp-reg_C-effctor"/>
</dbReference>
<reference evidence="4 5" key="1">
    <citation type="submission" date="2022-03" db="EMBL/GenBank/DDBJ databases">
        <title>Novel taxa within the pig intestine.</title>
        <authorList>
            <person name="Wylensek D."/>
            <person name="Bishof K."/>
            <person name="Afrizal A."/>
            <person name="Clavel T."/>
        </authorList>
    </citation>
    <scope>NUCLEOTIDE SEQUENCE [LARGE SCALE GENOMIC DNA]</scope>
    <source>
        <strain evidence="4 5">CLA-KB-P133</strain>
    </source>
</reference>
<dbReference type="PROSITE" id="PS51755">
    <property type="entry name" value="OMPR_PHOB"/>
    <property type="match status" value="1"/>
</dbReference>
<dbReference type="InterPro" id="IPR036388">
    <property type="entry name" value="WH-like_DNA-bd_sf"/>
</dbReference>
<dbReference type="InterPro" id="IPR001867">
    <property type="entry name" value="OmpR/PhoB-type_DNA-bd"/>
</dbReference>
<accession>A0AB35U1N4</accession>
<dbReference type="Pfam" id="PF00486">
    <property type="entry name" value="Trans_reg_C"/>
    <property type="match status" value="1"/>
</dbReference>
<name>A0AB35U1N4_9FIRM</name>
<dbReference type="Proteomes" id="UP001286174">
    <property type="component" value="Unassembled WGS sequence"/>
</dbReference>
<comment type="caution">
    <text evidence="4">The sequence shown here is derived from an EMBL/GenBank/DDBJ whole genome shotgun (WGS) entry which is preliminary data.</text>
</comment>
<gene>
    <name evidence="4" type="ORF">MOZ60_01350</name>
</gene>
<dbReference type="CDD" id="cd00383">
    <property type="entry name" value="trans_reg_C"/>
    <property type="match status" value="1"/>
</dbReference>
<dbReference type="Gene3D" id="1.10.10.10">
    <property type="entry name" value="Winged helix-like DNA-binding domain superfamily/Winged helix DNA-binding domain"/>
    <property type="match status" value="1"/>
</dbReference>
<protein>
    <submittedName>
        <fullName evidence="4">Winged helix-turn-helix domain-containing protein</fullName>
    </submittedName>
</protein>
<dbReference type="AlphaFoldDB" id="A0AB35U1N4"/>
<organism evidence="4 5">
    <name type="scientific">Grylomicrobium aquisgranensis</name>
    <dbReference type="NCBI Taxonomy" id="2926318"/>
    <lineage>
        <taxon>Bacteria</taxon>
        <taxon>Bacillati</taxon>
        <taxon>Bacillota</taxon>
        <taxon>Erysipelotrichia</taxon>
        <taxon>Erysipelotrichales</taxon>
        <taxon>Erysipelotrichaceae</taxon>
        <taxon>Grylomicrobium</taxon>
    </lineage>
</organism>
<dbReference type="RefSeq" id="WP_370595371.1">
    <property type="nucleotide sequence ID" value="NZ_JALBUR010000002.1"/>
</dbReference>
<sequence length="95" mass="11290">MSILLDDKTKSVCANGRNAHLTPHEYGILAYLMSHPNRTFTAEEIYRNAWNEEPYECRPIISVHIRHIREKIEVNPSQPMYLDSFWGKGYRYNQY</sequence>
<dbReference type="GO" id="GO:0003677">
    <property type="term" value="F:DNA binding"/>
    <property type="evidence" value="ECO:0007669"/>
    <property type="project" value="UniProtKB-UniRule"/>
</dbReference>
<evidence type="ECO:0000256" key="1">
    <source>
        <dbReference type="ARBA" id="ARBA00023125"/>
    </source>
</evidence>
<dbReference type="GO" id="GO:0006355">
    <property type="term" value="P:regulation of DNA-templated transcription"/>
    <property type="evidence" value="ECO:0007669"/>
    <property type="project" value="InterPro"/>
</dbReference>
<keyword evidence="1 2" id="KW-0238">DNA-binding</keyword>
<evidence type="ECO:0000313" key="4">
    <source>
        <dbReference type="EMBL" id="MDX8418735.1"/>
    </source>
</evidence>
<evidence type="ECO:0000313" key="5">
    <source>
        <dbReference type="Proteomes" id="UP001286174"/>
    </source>
</evidence>
<dbReference type="GO" id="GO:0000160">
    <property type="term" value="P:phosphorelay signal transduction system"/>
    <property type="evidence" value="ECO:0007669"/>
    <property type="project" value="InterPro"/>
</dbReference>
<evidence type="ECO:0000259" key="3">
    <source>
        <dbReference type="PROSITE" id="PS51755"/>
    </source>
</evidence>
<dbReference type="EMBL" id="JALBUR010000002">
    <property type="protein sequence ID" value="MDX8418735.1"/>
    <property type="molecule type" value="Genomic_DNA"/>
</dbReference>
<keyword evidence="5" id="KW-1185">Reference proteome</keyword>
<dbReference type="SMART" id="SM00862">
    <property type="entry name" value="Trans_reg_C"/>
    <property type="match status" value="1"/>
</dbReference>
<evidence type="ECO:0000256" key="2">
    <source>
        <dbReference type="PROSITE-ProRule" id="PRU01091"/>
    </source>
</evidence>
<dbReference type="SUPFAM" id="SSF46894">
    <property type="entry name" value="C-terminal effector domain of the bipartite response regulators"/>
    <property type="match status" value="1"/>
</dbReference>